<evidence type="ECO:0000256" key="3">
    <source>
        <dbReference type="ARBA" id="ARBA00022679"/>
    </source>
</evidence>
<dbReference type="Gene3D" id="3.90.980.10">
    <property type="entry name" value="DNA primase, catalytic core, N-terminal domain"/>
    <property type="match status" value="1"/>
</dbReference>
<dbReference type="InterPro" id="IPR002694">
    <property type="entry name" value="Znf_CHC2"/>
</dbReference>
<dbReference type="Pfam" id="PF01807">
    <property type="entry name" value="Zn_ribbon_DnaG"/>
    <property type="match status" value="1"/>
</dbReference>
<dbReference type="Gene3D" id="3.90.580.10">
    <property type="entry name" value="Zinc finger, CHC2-type domain"/>
    <property type="match status" value="1"/>
</dbReference>
<comment type="subunit">
    <text evidence="12">Monomer. Interacts with DnaB.</text>
</comment>
<keyword evidence="2 12" id="KW-0639">Primosome</keyword>
<organism evidence="14 15">
    <name type="scientific">Candidatus Phytoplasma phoenicium</name>
    <dbReference type="NCBI Taxonomy" id="198422"/>
    <lineage>
        <taxon>Bacteria</taxon>
        <taxon>Bacillati</taxon>
        <taxon>Mycoplasmatota</taxon>
        <taxon>Mollicutes</taxon>
        <taxon>Acholeplasmatales</taxon>
        <taxon>Acholeplasmataceae</taxon>
        <taxon>Candidatus Phytoplasma</taxon>
        <taxon>16SrIX (Pigeon pea witches'-broom group)</taxon>
    </lineage>
</organism>
<keyword evidence="10 12" id="KW-0238">DNA-binding</keyword>
<evidence type="ECO:0000256" key="10">
    <source>
        <dbReference type="ARBA" id="ARBA00023125"/>
    </source>
</evidence>
<keyword evidence="15" id="KW-1185">Reference proteome</keyword>
<feature type="zinc finger region" description="CHC2-type" evidence="12">
    <location>
        <begin position="40"/>
        <end position="64"/>
    </location>
</feature>
<evidence type="ECO:0000256" key="2">
    <source>
        <dbReference type="ARBA" id="ARBA00022515"/>
    </source>
</evidence>
<comment type="domain">
    <text evidence="12">Contains an N-terminal zinc-binding domain, a central core domain that contains the primase activity, and a C-terminal DnaB-binding domain.</text>
</comment>
<evidence type="ECO:0000256" key="6">
    <source>
        <dbReference type="ARBA" id="ARBA00022723"/>
    </source>
</evidence>
<name>A0A2S8NVC3_9MOLU</name>
<accession>A0A2S8NVC3</accession>
<dbReference type="AlphaFoldDB" id="A0A2S8NVC3"/>
<evidence type="ECO:0000256" key="8">
    <source>
        <dbReference type="ARBA" id="ARBA00022833"/>
    </source>
</evidence>
<keyword evidence="5 12" id="KW-0235">DNA replication</keyword>
<gene>
    <name evidence="12 14" type="primary">dnaG</name>
    <name evidence="14" type="ORF">C6B37_00160</name>
</gene>
<keyword evidence="7 12" id="KW-0863">Zinc-finger</keyword>
<dbReference type="GO" id="GO:0003677">
    <property type="term" value="F:DNA binding"/>
    <property type="evidence" value="ECO:0007669"/>
    <property type="project" value="UniProtKB-KW"/>
</dbReference>
<dbReference type="Proteomes" id="UP000238672">
    <property type="component" value="Unassembled WGS sequence"/>
</dbReference>
<dbReference type="PANTHER" id="PTHR30313:SF2">
    <property type="entry name" value="DNA PRIMASE"/>
    <property type="match status" value="1"/>
</dbReference>
<reference evidence="14 15" key="1">
    <citation type="submission" date="2018-02" db="EMBL/GenBank/DDBJ databases">
        <title>Metagenomics reveals mixed infection of spiroplasma and phytoplasma in chicory.</title>
        <authorList>
            <person name="Polano C."/>
            <person name="Moruzzi S."/>
            <person name="Ermacora P."/>
            <person name="Ferrini F."/>
            <person name="Martini M."/>
            <person name="Firrao G."/>
        </authorList>
    </citation>
    <scope>NUCLEOTIDE SEQUENCE [LARGE SCALE GENOMIC DNA]</scope>
    <source>
        <strain evidence="14 15">ChiP</strain>
    </source>
</reference>
<dbReference type="GO" id="GO:0008270">
    <property type="term" value="F:zinc ion binding"/>
    <property type="evidence" value="ECO:0007669"/>
    <property type="project" value="UniProtKB-UniRule"/>
</dbReference>
<dbReference type="GO" id="GO:0006269">
    <property type="term" value="P:DNA replication, synthesis of primer"/>
    <property type="evidence" value="ECO:0007669"/>
    <property type="project" value="UniProtKB-UniRule"/>
</dbReference>
<dbReference type="Pfam" id="PF08275">
    <property type="entry name" value="DNAG_N"/>
    <property type="match status" value="1"/>
</dbReference>
<keyword evidence="1 12" id="KW-0240">DNA-directed RNA polymerase</keyword>
<dbReference type="CDD" id="cd03364">
    <property type="entry name" value="TOPRIM_DnaG_primases"/>
    <property type="match status" value="1"/>
</dbReference>
<keyword evidence="3 12" id="KW-0808">Transferase</keyword>
<dbReference type="GO" id="GO:1990077">
    <property type="term" value="C:primosome complex"/>
    <property type="evidence" value="ECO:0007669"/>
    <property type="project" value="UniProtKB-KW"/>
</dbReference>
<dbReference type="SUPFAM" id="SSF57783">
    <property type="entry name" value="Zinc beta-ribbon"/>
    <property type="match status" value="1"/>
</dbReference>
<dbReference type="InterPro" id="IPR036977">
    <property type="entry name" value="DNA_primase_Znf_CHC2"/>
</dbReference>
<dbReference type="InterPro" id="IPR013264">
    <property type="entry name" value="DNAG_N"/>
</dbReference>
<comment type="catalytic activity">
    <reaction evidence="12">
        <text>ssDNA + n NTP = ssDNA/pppN(pN)n-1 hybrid + (n-1) diphosphate.</text>
        <dbReference type="EC" id="2.7.7.101"/>
    </reaction>
</comment>
<keyword evidence="8 12" id="KW-0862">Zinc</keyword>
<dbReference type="InterPro" id="IPR050219">
    <property type="entry name" value="DnaG_primase"/>
</dbReference>
<feature type="domain" description="Toprim" evidence="13">
    <location>
        <begin position="262"/>
        <end position="343"/>
    </location>
</feature>
<evidence type="ECO:0000256" key="4">
    <source>
        <dbReference type="ARBA" id="ARBA00022695"/>
    </source>
</evidence>
<comment type="caution">
    <text evidence="14">The sequence shown here is derived from an EMBL/GenBank/DDBJ whole genome shotgun (WGS) entry which is preliminary data.</text>
</comment>
<dbReference type="GO" id="GO:0005737">
    <property type="term" value="C:cytoplasm"/>
    <property type="evidence" value="ECO:0007669"/>
    <property type="project" value="TreeGrafter"/>
</dbReference>
<evidence type="ECO:0000256" key="1">
    <source>
        <dbReference type="ARBA" id="ARBA00022478"/>
    </source>
</evidence>
<evidence type="ECO:0000259" key="13">
    <source>
        <dbReference type="PROSITE" id="PS50880"/>
    </source>
</evidence>
<evidence type="ECO:0000256" key="9">
    <source>
        <dbReference type="ARBA" id="ARBA00022842"/>
    </source>
</evidence>
<dbReference type="EMBL" id="PUUG01000002">
    <property type="protein sequence ID" value="PQP79957.1"/>
    <property type="molecule type" value="Genomic_DNA"/>
</dbReference>
<dbReference type="PROSITE" id="PS50880">
    <property type="entry name" value="TOPRIM"/>
    <property type="match status" value="1"/>
</dbReference>
<dbReference type="Pfam" id="PF13155">
    <property type="entry name" value="Toprim_2"/>
    <property type="match status" value="1"/>
</dbReference>
<keyword evidence="11 12" id="KW-0804">Transcription</keyword>
<keyword evidence="6 12" id="KW-0479">Metal-binding</keyword>
<dbReference type="SMART" id="SM00400">
    <property type="entry name" value="ZnF_CHCC"/>
    <property type="match status" value="1"/>
</dbReference>
<dbReference type="SMART" id="SM00493">
    <property type="entry name" value="TOPRIM"/>
    <property type="match status" value="1"/>
</dbReference>
<dbReference type="NCBIfam" id="TIGR01391">
    <property type="entry name" value="dnaG"/>
    <property type="match status" value="1"/>
</dbReference>
<comment type="function">
    <text evidence="12">RNA polymerase that catalyzes the synthesis of short RNA molecules used as primers for DNA polymerase during DNA replication.</text>
</comment>
<dbReference type="InterPro" id="IPR037068">
    <property type="entry name" value="DNA_primase_core_N_sf"/>
</dbReference>
<comment type="cofactor">
    <cofactor evidence="12">
        <name>Zn(2+)</name>
        <dbReference type="ChEBI" id="CHEBI:29105"/>
    </cofactor>
    <text evidence="12">Binds 1 zinc ion per monomer.</text>
</comment>
<keyword evidence="9" id="KW-0460">Magnesium</keyword>
<comment type="similarity">
    <text evidence="12">Belongs to the DnaG primase family.</text>
</comment>
<proteinExistence type="inferred from homology"/>
<dbReference type="InterPro" id="IPR030846">
    <property type="entry name" value="DnaG_bac"/>
</dbReference>
<evidence type="ECO:0000256" key="5">
    <source>
        <dbReference type="ARBA" id="ARBA00022705"/>
    </source>
</evidence>
<dbReference type="PANTHER" id="PTHR30313">
    <property type="entry name" value="DNA PRIMASE"/>
    <property type="match status" value="1"/>
</dbReference>
<evidence type="ECO:0000313" key="14">
    <source>
        <dbReference type="EMBL" id="PQP79957.1"/>
    </source>
</evidence>
<dbReference type="InterPro" id="IPR006171">
    <property type="entry name" value="TOPRIM_dom"/>
</dbReference>
<evidence type="ECO:0000256" key="12">
    <source>
        <dbReference type="HAMAP-Rule" id="MF_00974"/>
    </source>
</evidence>
<dbReference type="GO" id="GO:0003899">
    <property type="term" value="F:DNA-directed RNA polymerase activity"/>
    <property type="evidence" value="ECO:0007669"/>
    <property type="project" value="UniProtKB-UniRule"/>
</dbReference>
<dbReference type="InterPro" id="IPR034151">
    <property type="entry name" value="TOPRIM_DnaG_bac"/>
</dbReference>
<dbReference type="SUPFAM" id="SSF56731">
    <property type="entry name" value="DNA primase core"/>
    <property type="match status" value="1"/>
</dbReference>
<dbReference type="InterPro" id="IPR006295">
    <property type="entry name" value="DNA_primase_DnaG"/>
</dbReference>
<dbReference type="GO" id="GO:0000428">
    <property type="term" value="C:DNA-directed RNA polymerase complex"/>
    <property type="evidence" value="ECO:0007669"/>
    <property type="project" value="UniProtKB-KW"/>
</dbReference>
<dbReference type="HAMAP" id="MF_00974">
    <property type="entry name" value="DNA_primase_DnaG"/>
    <property type="match status" value="1"/>
</dbReference>
<protein>
    <recommendedName>
        <fullName evidence="12">DNA primase</fullName>
        <ecNumber evidence="12">2.7.7.101</ecNumber>
    </recommendedName>
</protein>
<sequence length="660" mass="78649">MKINNKDFIKQFNQKIPIYELVISLNINLKKTGKNFMGLCPFHQEKTPSFSVSSEKNLALCMACRKGGSPLKFYQQFKNISIEQAIKELAKQFNLTLPTQFLTLQKNPIEQILQETKKYFQEALQYILNSSQITHPLKKYLFQERQLNNNLIEEFGLGYAHNHSNALTQYLLQKGFQIKDLLISGLVVQQESKDAYYDFFRHRVIFPLTNERGLLVGFAGRLIENQDNTPNKYLFNKETPLFRKRHLLYRFFEHIKQIQQNQEIILCEGFFDVISFYQVGWKNALALMGTELNLQQMKLLKSLSHHITIAYDGDSAGHTAAVKTAFNLNQNGFKVKILMFPANIDPDQYIRQNKQQNTLPPHLLQKIQRDYVFTQIEEALRKKQELNEIKNYINTLLKFQTKENQEYYKKEIYVKYRIDLYKFYPDQNILNNFNIRYFSIKHKRYLPKKNSLLSDNTYILREMHELINITTQKQEKYINKNEFYILVEICLDNTYIPFVRKDIMKYYFHPDILELIKTIEDYYIRFPDATSLDIDHFVEVYKDFLNNINPELNIYSLLLSIKHDPLFQKNKKMKNQEDLNISYLSLEVTHKQQQKKELQVEKQNLMENFFLIGAGNPMENFQNLSQKIRVIDLQIIKIEREIKNFLQKIKQLNYKIIDNF</sequence>
<evidence type="ECO:0000313" key="15">
    <source>
        <dbReference type="Proteomes" id="UP000238672"/>
    </source>
</evidence>
<evidence type="ECO:0000256" key="11">
    <source>
        <dbReference type="ARBA" id="ARBA00023163"/>
    </source>
</evidence>
<dbReference type="Gene3D" id="3.40.1360.10">
    <property type="match status" value="1"/>
</dbReference>
<keyword evidence="4 12" id="KW-0548">Nucleotidyltransferase</keyword>
<dbReference type="EC" id="2.7.7.101" evidence="12"/>
<evidence type="ECO:0000256" key="7">
    <source>
        <dbReference type="ARBA" id="ARBA00022771"/>
    </source>
</evidence>